<dbReference type="GO" id="GO:0016491">
    <property type="term" value="F:oxidoreductase activity"/>
    <property type="evidence" value="ECO:0007669"/>
    <property type="project" value="UniProtKB-KW"/>
</dbReference>
<comment type="caution">
    <text evidence="10">The sequence shown here is derived from an EMBL/GenBank/DDBJ whole genome shotgun (WGS) entry which is preliminary data.</text>
</comment>
<feature type="domain" description="Beta-ketoacyl synthase-like N-terminal" evidence="9">
    <location>
        <begin position="9"/>
        <end position="82"/>
    </location>
</feature>
<dbReference type="PANTHER" id="PTHR43775:SF7">
    <property type="entry name" value="FATTY ACID SYNTHASE"/>
    <property type="match status" value="1"/>
</dbReference>
<keyword evidence="11" id="KW-1185">Reference proteome</keyword>
<accession>A0A8J2KSU2</accession>
<feature type="non-terminal residue" evidence="10">
    <location>
        <position position="1"/>
    </location>
</feature>
<keyword evidence="8" id="KW-0511">Multifunctional enzyme</keyword>
<evidence type="ECO:0000256" key="5">
    <source>
        <dbReference type="ARBA" id="ARBA00023002"/>
    </source>
</evidence>
<evidence type="ECO:0000259" key="9">
    <source>
        <dbReference type="Pfam" id="PF00109"/>
    </source>
</evidence>
<keyword evidence="5" id="KW-0560">Oxidoreductase</keyword>
<dbReference type="OrthoDB" id="329835at2759"/>
<keyword evidence="1" id="KW-0596">Phosphopantetheine</keyword>
<dbReference type="Pfam" id="PF00109">
    <property type="entry name" value="ketoacyl-synt"/>
    <property type="match status" value="1"/>
</dbReference>
<dbReference type="GO" id="GO:0004312">
    <property type="term" value="F:fatty acid synthase activity"/>
    <property type="evidence" value="ECO:0007669"/>
    <property type="project" value="TreeGrafter"/>
</dbReference>
<reference evidence="10" key="1">
    <citation type="submission" date="2021-06" db="EMBL/GenBank/DDBJ databases">
        <authorList>
            <person name="Hodson N. C."/>
            <person name="Mongue J. A."/>
            <person name="Jaron S. K."/>
        </authorList>
    </citation>
    <scope>NUCLEOTIDE SEQUENCE</scope>
</reference>
<keyword evidence="4" id="KW-0521">NADP</keyword>
<dbReference type="Proteomes" id="UP000708208">
    <property type="component" value="Unassembled WGS sequence"/>
</dbReference>
<sequence length="98" mass="11293">MITEGQDWVISGMSGRFPDSKNLDIFWENLFQGKDMVSENNRMSNFKHYEMPSRMGNIPLIEKFDASFFGVSGTRANTMDPKISSEKINYKIWTANTN</sequence>
<dbReference type="InterPro" id="IPR014030">
    <property type="entry name" value="Ketoacyl_synth_N"/>
</dbReference>
<dbReference type="PANTHER" id="PTHR43775">
    <property type="entry name" value="FATTY ACID SYNTHASE"/>
    <property type="match status" value="1"/>
</dbReference>
<gene>
    <name evidence="10" type="ORF">AFUS01_LOCUS31045</name>
</gene>
<dbReference type="GO" id="GO:0006633">
    <property type="term" value="P:fatty acid biosynthetic process"/>
    <property type="evidence" value="ECO:0007669"/>
    <property type="project" value="UniProtKB-KW"/>
</dbReference>
<evidence type="ECO:0000256" key="2">
    <source>
        <dbReference type="ARBA" id="ARBA00022516"/>
    </source>
</evidence>
<keyword evidence="6" id="KW-0443">Lipid metabolism</keyword>
<evidence type="ECO:0000256" key="3">
    <source>
        <dbReference type="ARBA" id="ARBA00022832"/>
    </source>
</evidence>
<dbReference type="InterPro" id="IPR050091">
    <property type="entry name" value="PKS_NRPS_Biosynth_Enz"/>
</dbReference>
<evidence type="ECO:0000256" key="4">
    <source>
        <dbReference type="ARBA" id="ARBA00022857"/>
    </source>
</evidence>
<evidence type="ECO:0000256" key="1">
    <source>
        <dbReference type="ARBA" id="ARBA00022450"/>
    </source>
</evidence>
<name>A0A8J2KSU2_9HEXA</name>
<dbReference type="AlphaFoldDB" id="A0A8J2KSU2"/>
<proteinExistence type="predicted"/>
<evidence type="ECO:0000256" key="8">
    <source>
        <dbReference type="ARBA" id="ARBA00023268"/>
    </source>
</evidence>
<evidence type="ECO:0000256" key="6">
    <source>
        <dbReference type="ARBA" id="ARBA00023098"/>
    </source>
</evidence>
<evidence type="ECO:0000313" key="11">
    <source>
        <dbReference type="Proteomes" id="UP000708208"/>
    </source>
</evidence>
<keyword evidence="2" id="KW-0444">Lipid biosynthesis</keyword>
<evidence type="ECO:0000313" key="10">
    <source>
        <dbReference type="EMBL" id="CAG7820665.1"/>
    </source>
</evidence>
<keyword evidence="7" id="KW-0275">Fatty acid biosynthesis</keyword>
<keyword evidence="3" id="KW-0276">Fatty acid metabolism</keyword>
<organism evidence="10 11">
    <name type="scientific">Allacma fusca</name>
    <dbReference type="NCBI Taxonomy" id="39272"/>
    <lineage>
        <taxon>Eukaryota</taxon>
        <taxon>Metazoa</taxon>
        <taxon>Ecdysozoa</taxon>
        <taxon>Arthropoda</taxon>
        <taxon>Hexapoda</taxon>
        <taxon>Collembola</taxon>
        <taxon>Symphypleona</taxon>
        <taxon>Sminthuridae</taxon>
        <taxon>Allacma</taxon>
    </lineage>
</organism>
<dbReference type="EMBL" id="CAJVCH010486393">
    <property type="protein sequence ID" value="CAG7820665.1"/>
    <property type="molecule type" value="Genomic_DNA"/>
</dbReference>
<protein>
    <recommendedName>
        <fullName evidence="9">Beta-ketoacyl synthase-like N-terminal domain-containing protein</fullName>
    </recommendedName>
</protein>
<evidence type="ECO:0000256" key="7">
    <source>
        <dbReference type="ARBA" id="ARBA00023160"/>
    </source>
</evidence>